<reference evidence="1 2" key="2">
    <citation type="journal article" date="2006" name="Environ. Microbiol.">
        <title>Sequence analysis of three plasmids harboured in Rhodococcus erythropolis strain PR4.</title>
        <authorList>
            <person name="Sekine M."/>
            <person name="Tanikawa S."/>
            <person name="Omata S."/>
            <person name="Saito M."/>
            <person name="Fujisawa T."/>
            <person name="Tsukatani N."/>
            <person name="Tajima T."/>
            <person name="Sekigawa T."/>
            <person name="Kosugi H."/>
            <person name="Matsuo Y."/>
            <person name="Nishiko R."/>
            <person name="Imamura K."/>
            <person name="Ito M."/>
            <person name="Narita H."/>
            <person name="Tago S."/>
            <person name="Fujita N."/>
            <person name="Harayama S."/>
        </authorList>
    </citation>
    <scope>NUCLEOTIDE SEQUENCE [LARGE SCALE GENOMIC DNA]</scope>
    <source>
        <strain evidence="2">PR4 / NBRC 100887</strain>
    </source>
</reference>
<accession>C0ZXA6</accession>
<name>C0ZXA6_RHOE4</name>
<sequence>MSGIRSQATPAPDELADVIHVHVCANNVEDCTRECHLAAAALQSTGWSKPRTVTSAAELDALPFGSVIRSEDVTALKARNGAWLWDDGNYWEPLAGREVRVLFAPGDAG</sequence>
<evidence type="ECO:0000313" key="2">
    <source>
        <dbReference type="Proteomes" id="UP000002204"/>
    </source>
</evidence>
<reference evidence="2" key="1">
    <citation type="submission" date="2005-03" db="EMBL/GenBank/DDBJ databases">
        <title>Comparison of the complete genome sequences of Rhodococcus erythropolis PR4 and Rhodococcus opacus B4.</title>
        <authorList>
            <person name="Takarada H."/>
            <person name="Sekine M."/>
            <person name="Hosoyama A."/>
            <person name="Yamada R."/>
            <person name="Fujisawa T."/>
            <person name="Omata S."/>
            <person name="Shimizu A."/>
            <person name="Tsukatani N."/>
            <person name="Tanikawa S."/>
            <person name="Fujita N."/>
            <person name="Harayama S."/>
        </authorList>
    </citation>
    <scope>NUCLEOTIDE SEQUENCE [LARGE SCALE GENOMIC DNA]</scope>
    <source>
        <strain evidence="2">PR4 / NBRC 100887</strain>
    </source>
</reference>
<dbReference type="AlphaFoldDB" id="C0ZXA6"/>
<dbReference type="PATRIC" id="fig|234621.6.peg.2785"/>
<dbReference type="RefSeq" id="WP_020907184.1">
    <property type="nucleotide sequence ID" value="NC_012490.1"/>
</dbReference>
<protein>
    <submittedName>
        <fullName evidence="1">Uncharacterized protein</fullName>
    </submittedName>
</protein>
<dbReference type="KEGG" id="rer:RER_22830"/>
<proteinExistence type="predicted"/>
<dbReference type="HOGENOM" id="CLU_2181875_0_0_11"/>
<organism evidence="1 2">
    <name type="scientific">Rhodococcus erythropolis (strain PR4 / NBRC 100887)</name>
    <dbReference type="NCBI Taxonomy" id="234621"/>
    <lineage>
        <taxon>Bacteria</taxon>
        <taxon>Bacillati</taxon>
        <taxon>Actinomycetota</taxon>
        <taxon>Actinomycetes</taxon>
        <taxon>Mycobacteriales</taxon>
        <taxon>Nocardiaceae</taxon>
        <taxon>Rhodococcus</taxon>
        <taxon>Rhodococcus erythropolis group</taxon>
    </lineage>
</organism>
<dbReference type="EMBL" id="AP008957">
    <property type="protein sequence ID" value="BAH32991.1"/>
    <property type="molecule type" value="Genomic_DNA"/>
</dbReference>
<dbReference type="Proteomes" id="UP000002204">
    <property type="component" value="Chromosome"/>
</dbReference>
<gene>
    <name evidence="1" type="ordered locus">RER_22830</name>
</gene>
<evidence type="ECO:0000313" key="1">
    <source>
        <dbReference type="EMBL" id="BAH32991.1"/>
    </source>
</evidence>